<keyword evidence="2" id="KW-1185">Reference proteome</keyword>
<dbReference type="Gramene" id="TKW34699">
    <property type="protein sequence ID" value="TKW34699"/>
    <property type="gene ID" value="SEVIR_2G322950v2"/>
</dbReference>
<dbReference type="AlphaFoldDB" id="A0A4U6W2E1"/>
<protein>
    <submittedName>
        <fullName evidence="1">Uncharacterized protein</fullName>
    </submittedName>
</protein>
<organism evidence="1 2">
    <name type="scientific">Setaria viridis</name>
    <name type="common">Green bristlegrass</name>
    <name type="synonym">Setaria italica subsp. viridis</name>
    <dbReference type="NCBI Taxonomy" id="4556"/>
    <lineage>
        <taxon>Eukaryota</taxon>
        <taxon>Viridiplantae</taxon>
        <taxon>Streptophyta</taxon>
        <taxon>Embryophyta</taxon>
        <taxon>Tracheophyta</taxon>
        <taxon>Spermatophyta</taxon>
        <taxon>Magnoliopsida</taxon>
        <taxon>Liliopsida</taxon>
        <taxon>Poales</taxon>
        <taxon>Poaceae</taxon>
        <taxon>PACMAD clade</taxon>
        <taxon>Panicoideae</taxon>
        <taxon>Panicodae</taxon>
        <taxon>Paniceae</taxon>
        <taxon>Cenchrinae</taxon>
        <taxon>Setaria</taxon>
    </lineage>
</organism>
<sequence length="37" mass="4221">MLHHGKLAIVLPATAGLLRTCHWHVDQEEQQKRTSTN</sequence>
<name>A0A4U6W2E1_SETVI</name>
<accession>A0A4U6W2E1</accession>
<evidence type="ECO:0000313" key="2">
    <source>
        <dbReference type="Proteomes" id="UP000298652"/>
    </source>
</evidence>
<gene>
    <name evidence="1" type="ORF">SEVIR_2G322950v2</name>
</gene>
<reference evidence="1" key="1">
    <citation type="submission" date="2019-03" db="EMBL/GenBank/DDBJ databases">
        <title>WGS assembly of Setaria viridis.</title>
        <authorList>
            <person name="Huang P."/>
            <person name="Jenkins J."/>
            <person name="Grimwood J."/>
            <person name="Barry K."/>
            <person name="Healey A."/>
            <person name="Mamidi S."/>
            <person name="Sreedasyam A."/>
            <person name="Shu S."/>
            <person name="Feldman M."/>
            <person name="Wu J."/>
            <person name="Yu Y."/>
            <person name="Chen C."/>
            <person name="Johnson J."/>
            <person name="Rokhsar D."/>
            <person name="Baxter I."/>
            <person name="Schmutz J."/>
            <person name="Brutnell T."/>
            <person name="Kellogg E."/>
        </authorList>
    </citation>
    <scope>NUCLEOTIDE SEQUENCE [LARGE SCALE GENOMIC DNA]</scope>
</reference>
<dbReference type="EMBL" id="CM016553">
    <property type="protein sequence ID" value="TKW34699.1"/>
    <property type="molecule type" value="Genomic_DNA"/>
</dbReference>
<dbReference type="Proteomes" id="UP000298652">
    <property type="component" value="Chromosome 2"/>
</dbReference>
<evidence type="ECO:0000313" key="1">
    <source>
        <dbReference type="EMBL" id="TKW34699.1"/>
    </source>
</evidence>
<proteinExistence type="predicted"/>